<dbReference type="AlphaFoldDB" id="A0A369AXK3"/>
<dbReference type="EMBL" id="QPJT01000016">
    <property type="protein sequence ID" value="RCX13881.1"/>
    <property type="molecule type" value="Genomic_DNA"/>
</dbReference>
<comment type="caution">
    <text evidence="2">The sequence shown here is derived from an EMBL/GenBank/DDBJ whole genome shotgun (WGS) entry which is preliminary data.</text>
</comment>
<feature type="transmembrane region" description="Helical" evidence="1">
    <location>
        <begin position="61"/>
        <end position="84"/>
    </location>
</feature>
<evidence type="ECO:0000313" key="3">
    <source>
        <dbReference type="Proteomes" id="UP000253034"/>
    </source>
</evidence>
<keyword evidence="1" id="KW-0812">Transmembrane</keyword>
<organism evidence="2 3">
    <name type="scientific">Anaerobacterium chartisolvens</name>
    <dbReference type="NCBI Taxonomy" id="1297424"/>
    <lineage>
        <taxon>Bacteria</taxon>
        <taxon>Bacillati</taxon>
        <taxon>Bacillota</taxon>
        <taxon>Clostridia</taxon>
        <taxon>Eubacteriales</taxon>
        <taxon>Oscillospiraceae</taxon>
        <taxon>Anaerobacterium</taxon>
    </lineage>
</organism>
<accession>A0A369AXK3</accession>
<proteinExistence type="predicted"/>
<keyword evidence="1" id="KW-0472">Membrane</keyword>
<sequence length="525" mass="58983">MLGHAQEVCVQKQQASLFNQKGGIGMSREQQQGLFDGSTDIRDDLVEQVEKRKPKAARRCWQLWTSVAVSLVPMVVLSGMWIVWDLGLGGWNDGSMNGTPFMSYAGPIFPLTLEKRQDLIAASRSISFDFARRSKEGLPIKEVRVQDVYVITNPTKQELAVTAVYPFTGNFRYLSNMLPKISVDQQPVQATLHAGAYSGTFEDLRPSYKRRSANLDYLKSWKGYKALLKNGAYQKQALSPHSALDQQVTVYEFSDYKEPLDGYGAATQAISFHIDPKKTTILEYGFGGFTCDENGYLHYSYFVPDDTRRYSRTKMLIVIGEDIGEYTLQRYEDSDCDAGKELEGVFASITRYGEELSNLIDRLAAVFLTENNEDSRILEYVSQEMLGGCATQLLYESQPLSPRGTSRYECGNLIELLMDVYQQDRVMYLSFPVTIPARESVTVAAGMYKEASVDYPSSGSKNVNLRGYDIVTVLGSNLRFEGQTVELLNADNTEIVRQNLGADPQNGITQVVLDTATEHYYMDIR</sequence>
<name>A0A369AXK3_9FIRM</name>
<protein>
    <submittedName>
        <fullName evidence="2">Uncharacterized protein</fullName>
    </submittedName>
</protein>
<reference evidence="2 3" key="1">
    <citation type="submission" date="2018-07" db="EMBL/GenBank/DDBJ databases">
        <title>Genomic Encyclopedia of Type Strains, Phase IV (KMG-IV): sequencing the most valuable type-strain genomes for metagenomic binning, comparative biology and taxonomic classification.</title>
        <authorList>
            <person name="Goeker M."/>
        </authorList>
    </citation>
    <scope>NUCLEOTIDE SEQUENCE [LARGE SCALE GENOMIC DNA]</scope>
    <source>
        <strain evidence="2 3">DSM 27016</strain>
    </source>
</reference>
<evidence type="ECO:0000313" key="2">
    <source>
        <dbReference type="EMBL" id="RCX13881.1"/>
    </source>
</evidence>
<evidence type="ECO:0000256" key="1">
    <source>
        <dbReference type="SAM" id="Phobius"/>
    </source>
</evidence>
<dbReference type="Proteomes" id="UP000253034">
    <property type="component" value="Unassembled WGS sequence"/>
</dbReference>
<keyword evidence="1" id="KW-1133">Transmembrane helix</keyword>
<gene>
    <name evidence="2" type="ORF">DFR58_116117</name>
</gene>
<keyword evidence="3" id="KW-1185">Reference proteome</keyword>